<organism evidence="1 2">
    <name type="scientific">Clunio marinus</name>
    <dbReference type="NCBI Taxonomy" id="568069"/>
    <lineage>
        <taxon>Eukaryota</taxon>
        <taxon>Metazoa</taxon>
        <taxon>Ecdysozoa</taxon>
        <taxon>Arthropoda</taxon>
        <taxon>Hexapoda</taxon>
        <taxon>Insecta</taxon>
        <taxon>Pterygota</taxon>
        <taxon>Neoptera</taxon>
        <taxon>Endopterygota</taxon>
        <taxon>Diptera</taxon>
        <taxon>Nematocera</taxon>
        <taxon>Chironomoidea</taxon>
        <taxon>Chironomidae</taxon>
        <taxon>Clunio</taxon>
    </lineage>
</organism>
<name>A0A1J1J7C1_9DIPT</name>
<sequence length="77" mass="9008">MKSGREKQQLNGFFPDVKNKEKHHSDNRVHLCAFITALMSHRFFLVRENSFLSKVTQITKNFNIKPHACVTEFEVAM</sequence>
<dbReference type="EMBL" id="CVRI01000075">
    <property type="protein sequence ID" value="CRL08325.1"/>
    <property type="molecule type" value="Genomic_DNA"/>
</dbReference>
<accession>A0A1J1J7C1</accession>
<dbReference type="Proteomes" id="UP000183832">
    <property type="component" value="Unassembled WGS sequence"/>
</dbReference>
<protein>
    <submittedName>
        <fullName evidence="1">CLUMA_CG021511, isoform A</fullName>
    </submittedName>
</protein>
<keyword evidence="2" id="KW-1185">Reference proteome</keyword>
<evidence type="ECO:0000313" key="2">
    <source>
        <dbReference type="Proteomes" id="UP000183832"/>
    </source>
</evidence>
<gene>
    <name evidence="1" type="ORF">CLUMA_CG021511</name>
</gene>
<reference evidence="1 2" key="1">
    <citation type="submission" date="2015-04" db="EMBL/GenBank/DDBJ databases">
        <authorList>
            <person name="Syromyatnikov M.Y."/>
            <person name="Popov V.N."/>
        </authorList>
    </citation>
    <scope>NUCLEOTIDE SEQUENCE [LARGE SCALE GENOMIC DNA]</scope>
</reference>
<dbReference type="AlphaFoldDB" id="A0A1J1J7C1"/>
<evidence type="ECO:0000313" key="1">
    <source>
        <dbReference type="EMBL" id="CRL08325.1"/>
    </source>
</evidence>
<proteinExistence type="predicted"/>